<name>A0A8K0DVL7_9ROSA</name>
<accession>A0A8K0DVL7</accession>
<dbReference type="EMBL" id="VOIH02000009">
    <property type="protein sequence ID" value="KAF3438110.1"/>
    <property type="molecule type" value="Genomic_DNA"/>
</dbReference>
<keyword evidence="2" id="KW-1185">Reference proteome</keyword>
<sequence length="172" mass="19122">MAMAMAMAMLVGDQVGKLLFFNMQVKVVEEAVDVSDPICWETSICGAAVHLNCSSTAPKDCKCVSMVGCENSGTRWLLSTYFLSCTSPSEAEAEVKAPKCDWKIVFWNVGACKLVREVLGVSDRICWETRYDILSLRRSFARPDWLLEWSPRETHVLADLAAKFSLVNGCNI</sequence>
<reference evidence="1" key="1">
    <citation type="submission" date="2020-03" db="EMBL/GenBank/DDBJ databases">
        <title>A high-quality chromosome-level genome assembly of a woody plant with both climbing and erect habits, Rhamnella rubrinervis.</title>
        <authorList>
            <person name="Lu Z."/>
            <person name="Yang Y."/>
            <person name="Zhu X."/>
            <person name="Sun Y."/>
        </authorList>
    </citation>
    <scope>NUCLEOTIDE SEQUENCE</scope>
    <source>
        <strain evidence="1">BYM</strain>
        <tissue evidence="1">Leaf</tissue>
    </source>
</reference>
<gene>
    <name evidence="1" type="ORF">FNV43_RR20866</name>
</gene>
<evidence type="ECO:0000313" key="1">
    <source>
        <dbReference type="EMBL" id="KAF3438110.1"/>
    </source>
</evidence>
<protein>
    <submittedName>
        <fullName evidence="1">Uncharacterized protein</fullName>
    </submittedName>
</protein>
<comment type="caution">
    <text evidence="1">The sequence shown here is derived from an EMBL/GenBank/DDBJ whole genome shotgun (WGS) entry which is preliminary data.</text>
</comment>
<proteinExistence type="predicted"/>
<evidence type="ECO:0000313" key="2">
    <source>
        <dbReference type="Proteomes" id="UP000796880"/>
    </source>
</evidence>
<dbReference type="AlphaFoldDB" id="A0A8K0DVL7"/>
<dbReference type="Proteomes" id="UP000796880">
    <property type="component" value="Unassembled WGS sequence"/>
</dbReference>
<organism evidence="1 2">
    <name type="scientific">Rhamnella rubrinervis</name>
    <dbReference type="NCBI Taxonomy" id="2594499"/>
    <lineage>
        <taxon>Eukaryota</taxon>
        <taxon>Viridiplantae</taxon>
        <taxon>Streptophyta</taxon>
        <taxon>Embryophyta</taxon>
        <taxon>Tracheophyta</taxon>
        <taxon>Spermatophyta</taxon>
        <taxon>Magnoliopsida</taxon>
        <taxon>eudicotyledons</taxon>
        <taxon>Gunneridae</taxon>
        <taxon>Pentapetalae</taxon>
        <taxon>rosids</taxon>
        <taxon>fabids</taxon>
        <taxon>Rosales</taxon>
        <taxon>Rhamnaceae</taxon>
        <taxon>rhamnoid group</taxon>
        <taxon>Rhamneae</taxon>
        <taxon>Rhamnella</taxon>
    </lineage>
</organism>